<dbReference type="Pfam" id="PF13477">
    <property type="entry name" value="Glyco_trans_4_2"/>
    <property type="match status" value="1"/>
</dbReference>
<evidence type="ECO:0000313" key="4">
    <source>
        <dbReference type="Proteomes" id="UP000242699"/>
    </source>
</evidence>
<dbReference type="Pfam" id="PF00534">
    <property type="entry name" value="Glycos_transf_1"/>
    <property type="match status" value="1"/>
</dbReference>
<sequence length="359" mass="40092">MRIAMIADAGSVHTRRWAQGLSAWGHDVQIWSPRPWDGFGEDRVHLLPPPRRFRRDVLGSACRIRSEIKRFKPDIVHAHYISHYGLLAALARLSPLVLSVWGADIECFPDRHGIFTRGLTRWILAQAEAITCSSEYLGHLTAQYTSKPIHVIPFGIDCERFFPHPSHTGPLRFVINKALEEVYGIDMILTALREVKGSYSGRILGEGSREKALKSMAEKFGLDSHIHWMGKIGAEDLPDTLAWADVGLYASKRESFGVAPLEMMALGRTVIAHRLGGLSEVIRENETGLFVEPGDINAWRQVLQWAVDNPDAVRKMGANGPSWVASRFNFHDNLTSMVKLYQSLTGAEPPSRDSAPVRA</sequence>
<evidence type="ECO:0000259" key="1">
    <source>
        <dbReference type="Pfam" id="PF00534"/>
    </source>
</evidence>
<dbReference type="InterPro" id="IPR001296">
    <property type="entry name" value="Glyco_trans_1"/>
</dbReference>
<dbReference type="InterPro" id="IPR050194">
    <property type="entry name" value="Glycosyltransferase_grp1"/>
</dbReference>
<dbReference type="AlphaFoldDB" id="A0A2T2X6E7"/>
<protein>
    <submittedName>
        <fullName evidence="3">Glycosyltransferase family 4 protein</fullName>
    </submittedName>
</protein>
<comment type="caution">
    <text evidence="3">The sequence shown here is derived from an EMBL/GenBank/DDBJ whole genome shotgun (WGS) entry which is preliminary data.</text>
</comment>
<dbReference type="EMBL" id="PXYT01000013">
    <property type="protein sequence ID" value="PSR30080.1"/>
    <property type="molecule type" value="Genomic_DNA"/>
</dbReference>
<reference evidence="3 4" key="1">
    <citation type="journal article" date="2014" name="BMC Genomics">
        <title>Comparison of environmental and isolate Sulfobacillus genomes reveals diverse carbon, sulfur, nitrogen, and hydrogen metabolisms.</title>
        <authorList>
            <person name="Justice N.B."/>
            <person name="Norman A."/>
            <person name="Brown C.T."/>
            <person name="Singh A."/>
            <person name="Thomas B.C."/>
            <person name="Banfield J.F."/>
        </authorList>
    </citation>
    <scope>NUCLEOTIDE SEQUENCE [LARGE SCALE GENOMIC DNA]</scope>
    <source>
        <strain evidence="3">AMDSBA1</strain>
    </source>
</reference>
<dbReference type="GO" id="GO:0016757">
    <property type="term" value="F:glycosyltransferase activity"/>
    <property type="evidence" value="ECO:0007669"/>
    <property type="project" value="InterPro"/>
</dbReference>
<evidence type="ECO:0000313" key="3">
    <source>
        <dbReference type="EMBL" id="PSR30080.1"/>
    </source>
</evidence>
<dbReference type="SUPFAM" id="SSF53756">
    <property type="entry name" value="UDP-Glycosyltransferase/glycogen phosphorylase"/>
    <property type="match status" value="1"/>
</dbReference>
<dbReference type="PANTHER" id="PTHR45947">
    <property type="entry name" value="SULFOQUINOVOSYL TRANSFERASE SQD2"/>
    <property type="match status" value="1"/>
</dbReference>
<feature type="domain" description="Glycosyl transferase family 1" evidence="1">
    <location>
        <begin position="163"/>
        <end position="322"/>
    </location>
</feature>
<evidence type="ECO:0000259" key="2">
    <source>
        <dbReference type="Pfam" id="PF13477"/>
    </source>
</evidence>
<gene>
    <name evidence="3" type="ORF">C7B43_07305</name>
</gene>
<dbReference type="Gene3D" id="3.40.50.2000">
    <property type="entry name" value="Glycogen Phosphorylase B"/>
    <property type="match status" value="2"/>
</dbReference>
<dbReference type="InterPro" id="IPR028098">
    <property type="entry name" value="Glyco_trans_4-like_N"/>
</dbReference>
<feature type="domain" description="Glycosyltransferase subfamily 4-like N-terminal" evidence="2">
    <location>
        <begin position="2"/>
        <end position="134"/>
    </location>
</feature>
<dbReference type="PANTHER" id="PTHR45947:SF3">
    <property type="entry name" value="SULFOQUINOVOSYL TRANSFERASE SQD2"/>
    <property type="match status" value="1"/>
</dbReference>
<organism evidence="3 4">
    <name type="scientific">Sulfobacillus benefaciens</name>
    <dbReference type="NCBI Taxonomy" id="453960"/>
    <lineage>
        <taxon>Bacteria</taxon>
        <taxon>Bacillati</taxon>
        <taxon>Bacillota</taxon>
        <taxon>Clostridia</taxon>
        <taxon>Eubacteriales</taxon>
        <taxon>Clostridiales Family XVII. Incertae Sedis</taxon>
        <taxon>Sulfobacillus</taxon>
    </lineage>
</organism>
<dbReference type="CDD" id="cd03801">
    <property type="entry name" value="GT4_PimA-like"/>
    <property type="match status" value="1"/>
</dbReference>
<keyword evidence="3" id="KW-0808">Transferase</keyword>
<dbReference type="Proteomes" id="UP000242699">
    <property type="component" value="Unassembled WGS sequence"/>
</dbReference>
<proteinExistence type="predicted"/>
<name>A0A2T2X6E7_9FIRM</name>
<accession>A0A2T2X6E7</accession>